<dbReference type="InterPro" id="IPR012132">
    <property type="entry name" value="GMC_OxRdtase"/>
</dbReference>
<evidence type="ECO:0000313" key="9">
    <source>
        <dbReference type="Proteomes" id="UP001595629"/>
    </source>
</evidence>
<evidence type="ECO:0000256" key="5">
    <source>
        <dbReference type="RuleBase" id="RU003968"/>
    </source>
</evidence>
<feature type="domain" description="Glucose-methanol-choline oxidoreductase N-terminal" evidence="7">
    <location>
        <begin position="251"/>
        <end position="265"/>
    </location>
</feature>
<organism evidence="8 9">
    <name type="scientific">Lutimaribacter marinistellae</name>
    <dbReference type="NCBI Taxonomy" id="1820329"/>
    <lineage>
        <taxon>Bacteria</taxon>
        <taxon>Pseudomonadati</taxon>
        <taxon>Pseudomonadota</taxon>
        <taxon>Alphaproteobacteria</taxon>
        <taxon>Rhodobacterales</taxon>
        <taxon>Roseobacteraceae</taxon>
        <taxon>Lutimaribacter</taxon>
    </lineage>
</organism>
<comment type="cofactor">
    <cofactor evidence="1">
        <name>FAD</name>
        <dbReference type="ChEBI" id="CHEBI:57692"/>
    </cofactor>
</comment>
<evidence type="ECO:0000259" key="6">
    <source>
        <dbReference type="PROSITE" id="PS00623"/>
    </source>
</evidence>
<accession>A0ABV7TB03</accession>
<dbReference type="PROSITE" id="PS00624">
    <property type="entry name" value="GMC_OXRED_2"/>
    <property type="match status" value="1"/>
</dbReference>
<dbReference type="Proteomes" id="UP001595629">
    <property type="component" value="Unassembled WGS sequence"/>
</dbReference>
<comment type="caution">
    <text evidence="8">The sequence shown here is derived from an EMBL/GenBank/DDBJ whole genome shotgun (WGS) entry which is preliminary data.</text>
</comment>
<name>A0ABV7TB03_9RHOB</name>
<protein>
    <submittedName>
        <fullName evidence="8">GMC family oxidoreductase</fullName>
    </submittedName>
</protein>
<keyword evidence="4 5" id="KW-0274">FAD</keyword>
<evidence type="ECO:0000313" key="8">
    <source>
        <dbReference type="EMBL" id="MFC3612766.1"/>
    </source>
</evidence>
<reference evidence="9" key="1">
    <citation type="journal article" date="2019" name="Int. J. Syst. Evol. Microbiol.">
        <title>The Global Catalogue of Microorganisms (GCM) 10K type strain sequencing project: providing services to taxonomists for standard genome sequencing and annotation.</title>
        <authorList>
            <consortium name="The Broad Institute Genomics Platform"/>
            <consortium name="The Broad Institute Genome Sequencing Center for Infectious Disease"/>
            <person name="Wu L."/>
            <person name="Ma J."/>
        </authorList>
    </citation>
    <scope>NUCLEOTIDE SEQUENCE [LARGE SCALE GENOMIC DNA]</scope>
    <source>
        <strain evidence="9">KCTC 42911</strain>
    </source>
</reference>
<dbReference type="SUPFAM" id="SSF51905">
    <property type="entry name" value="FAD/NAD(P)-binding domain"/>
    <property type="match status" value="1"/>
</dbReference>
<dbReference type="InterPro" id="IPR007867">
    <property type="entry name" value="GMC_OxRtase_C"/>
</dbReference>
<dbReference type="InterPro" id="IPR000172">
    <property type="entry name" value="GMC_OxRdtase_N"/>
</dbReference>
<dbReference type="PROSITE" id="PS00623">
    <property type="entry name" value="GMC_OXRED_1"/>
    <property type="match status" value="1"/>
</dbReference>
<evidence type="ECO:0000256" key="1">
    <source>
        <dbReference type="ARBA" id="ARBA00001974"/>
    </source>
</evidence>
<proteinExistence type="inferred from homology"/>
<dbReference type="SUPFAM" id="SSF54373">
    <property type="entry name" value="FAD-linked reductases, C-terminal domain"/>
    <property type="match status" value="1"/>
</dbReference>
<dbReference type="Gene3D" id="3.30.560.10">
    <property type="entry name" value="Glucose Oxidase, domain 3"/>
    <property type="match status" value="1"/>
</dbReference>
<gene>
    <name evidence="8" type="ORF">ACFORG_03245</name>
</gene>
<dbReference type="PANTHER" id="PTHR11552:SF147">
    <property type="entry name" value="CHOLINE DEHYDROGENASE, MITOCHONDRIAL"/>
    <property type="match status" value="1"/>
</dbReference>
<sequence length="533" mass="58341">MYDYIIIGAGSAGCVLAARLSEDPAKRVLLLEAGPKDTNPWINIPAGVVYLFGDPKVNWRYMTEPEPELNGRRIYWPKGKTLGGSSAINGLAYIRGHAMDYDRWRQSGNSGWGYDDVLPYFLKSERNNDIADDWHGKDGELGVSSPGYIHPSSHKFLDAAVATGVPRTSDFNGAQQEGAGFIQFTMEKGSRQSTAKAFLRPTQKRPNLQIETGAYAQELLFEGDRCTGLRYWQNGSVKTAKAAVEVIMSAGTIASPQLLQLSGIGPGEVLQQQGVTVRRDLPGVGRNLQDHMYVHYLANTVPSGSLNKEIRAPRAYWHGMKYLATGKGVLTLAASQVYAFVKGLEGAEHPDLQIAFRPFSTIVPQGKMEWAADPVPAVTGSVCFLRPNSRGEVLIGSPDPKQAPRIFANYYSDPRDQAAMIAGVRKIRDIFNAAPMQDVFLNERVPGAECREDEDIDAFIRANGQSMYHPVGTCKMGSDEMSVVDERLRVRGIDGLRVVDASIMPTIVSGNTNAPTIMVAEKAADMIRQDAKN</sequence>
<evidence type="ECO:0000256" key="2">
    <source>
        <dbReference type="ARBA" id="ARBA00010790"/>
    </source>
</evidence>
<dbReference type="EMBL" id="JBHRXI010000002">
    <property type="protein sequence ID" value="MFC3612766.1"/>
    <property type="molecule type" value="Genomic_DNA"/>
</dbReference>
<dbReference type="Pfam" id="PF05199">
    <property type="entry name" value="GMC_oxred_C"/>
    <property type="match status" value="1"/>
</dbReference>
<dbReference type="RefSeq" id="WP_386733958.1">
    <property type="nucleotide sequence ID" value="NZ_JBHRXI010000002.1"/>
</dbReference>
<dbReference type="InterPro" id="IPR036188">
    <property type="entry name" value="FAD/NAD-bd_sf"/>
</dbReference>
<evidence type="ECO:0000256" key="3">
    <source>
        <dbReference type="ARBA" id="ARBA00022630"/>
    </source>
</evidence>
<keyword evidence="3 5" id="KW-0285">Flavoprotein</keyword>
<evidence type="ECO:0000256" key="4">
    <source>
        <dbReference type="ARBA" id="ARBA00022827"/>
    </source>
</evidence>
<evidence type="ECO:0000259" key="7">
    <source>
        <dbReference type="PROSITE" id="PS00624"/>
    </source>
</evidence>
<dbReference type="Gene3D" id="3.50.50.60">
    <property type="entry name" value="FAD/NAD(P)-binding domain"/>
    <property type="match status" value="1"/>
</dbReference>
<dbReference type="NCBIfam" id="NF002550">
    <property type="entry name" value="PRK02106.1"/>
    <property type="match status" value="1"/>
</dbReference>
<feature type="domain" description="Glucose-methanol-choline oxidoreductase N-terminal" evidence="6">
    <location>
        <begin position="79"/>
        <end position="102"/>
    </location>
</feature>
<keyword evidence="9" id="KW-1185">Reference proteome</keyword>
<comment type="similarity">
    <text evidence="2 5">Belongs to the GMC oxidoreductase family.</text>
</comment>
<dbReference type="PIRSF" id="PIRSF000137">
    <property type="entry name" value="Alcohol_oxidase"/>
    <property type="match status" value="1"/>
</dbReference>
<dbReference type="Pfam" id="PF00732">
    <property type="entry name" value="GMC_oxred_N"/>
    <property type="match status" value="1"/>
</dbReference>
<dbReference type="PANTHER" id="PTHR11552">
    <property type="entry name" value="GLUCOSE-METHANOL-CHOLINE GMC OXIDOREDUCTASE"/>
    <property type="match status" value="1"/>
</dbReference>